<dbReference type="InterPro" id="IPR004838">
    <property type="entry name" value="NHTrfase_class1_PyrdxlP-BS"/>
</dbReference>
<dbReference type="InterPro" id="IPR050596">
    <property type="entry name" value="AspAT/PAT-like"/>
</dbReference>
<evidence type="ECO:0000256" key="1">
    <source>
        <dbReference type="ARBA" id="ARBA00001933"/>
    </source>
</evidence>
<comment type="similarity">
    <text evidence="2 6">Belongs to the class-I pyridoxal-phosphate-dependent aminotransferase family.</text>
</comment>
<dbReference type="Gene3D" id="3.40.640.10">
    <property type="entry name" value="Type I PLP-dependent aspartate aminotransferase-like (Major domain)"/>
    <property type="match status" value="1"/>
</dbReference>
<accession>A0A9D1CN01</accession>
<dbReference type="SUPFAM" id="SSF53383">
    <property type="entry name" value="PLP-dependent transferases"/>
    <property type="match status" value="1"/>
</dbReference>
<dbReference type="Proteomes" id="UP000886796">
    <property type="component" value="Unassembled WGS sequence"/>
</dbReference>
<dbReference type="PANTHER" id="PTHR46383">
    <property type="entry name" value="ASPARTATE AMINOTRANSFERASE"/>
    <property type="match status" value="1"/>
</dbReference>
<evidence type="ECO:0000256" key="6">
    <source>
        <dbReference type="RuleBase" id="RU000481"/>
    </source>
</evidence>
<dbReference type="PROSITE" id="PS00105">
    <property type="entry name" value="AA_TRANSFER_CLASS_1"/>
    <property type="match status" value="1"/>
</dbReference>
<dbReference type="Gene3D" id="3.90.1150.10">
    <property type="entry name" value="Aspartate Aminotransferase, domain 1"/>
    <property type="match status" value="1"/>
</dbReference>
<evidence type="ECO:0000256" key="5">
    <source>
        <dbReference type="ARBA" id="ARBA00022898"/>
    </source>
</evidence>
<keyword evidence="4 6" id="KW-0808">Transferase</keyword>
<proteinExistence type="inferred from homology"/>
<dbReference type="GO" id="GO:0008483">
    <property type="term" value="F:transaminase activity"/>
    <property type="evidence" value="ECO:0007669"/>
    <property type="project" value="UniProtKB-KW"/>
</dbReference>
<reference evidence="8" key="1">
    <citation type="submission" date="2020-10" db="EMBL/GenBank/DDBJ databases">
        <authorList>
            <person name="Gilroy R."/>
        </authorList>
    </citation>
    <scope>NUCLEOTIDE SEQUENCE</scope>
    <source>
        <strain evidence="8">13361</strain>
    </source>
</reference>
<dbReference type="InterPro" id="IPR004839">
    <property type="entry name" value="Aminotransferase_I/II_large"/>
</dbReference>
<keyword evidence="5" id="KW-0663">Pyridoxal phosphate</keyword>
<evidence type="ECO:0000256" key="3">
    <source>
        <dbReference type="ARBA" id="ARBA00022576"/>
    </source>
</evidence>
<sequence>MLPLNENLSTMTLSGIRRFTSLAAQTPGCISLALGEPDFPTPEPIQAAAKAALEENLTHYAPNRGLPELCREISRYETGLGYDCTPNQVIVTAGATEALYVALMGVVNPGDEVIVPTPAYPLYRSILTAAGAVMVSMPTREDGFQLTKERLSACITEKTRAILLNSPNNPTGAVYTRESLEAVASLVSGKPIWVVWDGVYNQLSEGNVPEPASFPELREQLLLCRSFSKPYAMTGWRLGYLMGPEQAMERLLLLHAALVAAMPTFLQKAAVTALHTDVSDMVESYTRRRAYVCQRLDEMGLSYPKPEGAFYIYPEIASFGLSDEEFCTRLIQEAGVALVPGICFEDKGHVRISCCCSQTALETGLDRLEAFLKAL</sequence>
<evidence type="ECO:0000256" key="2">
    <source>
        <dbReference type="ARBA" id="ARBA00007441"/>
    </source>
</evidence>
<evidence type="ECO:0000313" key="8">
    <source>
        <dbReference type="EMBL" id="HIQ67849.1"/>
    </source>
</evidence>
<comment type="caution">
    <text evidence="8">The sequence shown here is derived from an EMBL/GenBank/DDBJ whole genome shotgun (WGS) entry which is preliminary data.</text>
</comment>
<evidence type="ECO:0000259" key="7">
    <source>
        <dbReference type="Pfam" id="PF00155"/>
    </source>
</evidence>
<evidence type="ECO:0000313" key="9">
    <source>
        <dbReference type="Proteomes" id="UP000886796"/>
    </source>
</evidence>
<feature type="domain" description="Aminotransferase class I/classII large" evidence="7">
    <location>
        <begin position="29"/>
        <end position="368"/>
    </location>
</feature>
<organism evidence="8 9">
    <name type="scientific">Candidatus Faecousia excrementigallinarum</name>
    <dbReference type="NCBI Taxonomy" id="2840806"/>
    <lineage>
        <taxon>Bacteria</taxon>
        <taxon>Bacillati</taxon>
        <taxon>Bacillota</taxon>
        <taxon>Clostridia</taxon>
        <taxon>Eubacteriales</taxon>
        <taxon>Oscillospiraceae</taxon>
        <taxon>Faecousia</taxon>
    </lineage>
</organism>
<dbReference type="GO" id="GO:0006520">
    <property type="term" value="P:amino acid metabolic process"/>
    <property type="evidence" value="ECO:0007669"/>
    <property type="project" value="InterPro"/>
</dbReference>
<dbReference type="InterPro" id="IPR015424">
    <property type="entry name" value="PyrdxlP-dep_Trfase"/>
</dbReference>
<gene>
    <name evidence="8" type="ORF">IAB74_05015</name>
</gene>
<dbReference type="GO" id="GO:0030170">
    <property type="term" value="F:pyridoxal phosphate binding"/>
    <property type="evidence" value="ECO:0007669"/>
    <property type="project" value="InterPro"/>
</dbReference>
<evidence type="ECO:0000256" key="4">
    <source>
        <dbReference type="ARBA" id="ARBA00022679"/>
    </source>
</evidence>
<name>A0A9D1CN01_9FIRM</name>
<protein>
    <recommendedName>
        <fullName evidence="6">Aminotransferase</fullName>
        <ecNumber evidence="6">2.6.1.-</ecNumber>
    </recommendedName>
</protein>
<dbReference type="EMBL" id="DVFK01000070">
    <property type="protein sequence ID" value="HIQ67849.1"/>
    <property type="molecule type" value="Genomic_DNA"/>
</dbReference>
<comment type="cofactor">
    <cofactor evidence="1 6">
        <name>pyridoxal 5'-phosphate</name>
        <dbReference type="ChEBI" id="CHEBI:597326"/>
    </cofactor>
</comment>
<dbReference type="PANTHER" id="PTHR46383:SF1">
    <property type="entry name" value="ASPARTATE AMINOTRANSFERASE"/>
    <property type="match status" value="1"/>
</dbReference>
<reference evidence="8" key="2">
    <citation type="journal article" date="2021" name="PeerJ">
        <title>Extensive microbial diversity within the chicken gut microbiome revealed by metagenomics and culture.</title>
        <authorList>
            <person name="Gilroy R."/>
            <person name="Ravi A."/>
            <person name="Getino M."/>
            <person name="Pursley I."/>
            <person name="Horton D.L."/>
            <person name="Alikhan N.F."/>
            <person name="Baker D."/>
            <person name="Gharbi K."/>
            <person name="Hall N."/>
            <person name="Watson M."/>
            <person name="Adriaenssens E.M."/>
            <person name="Foster-Nyarko E."/>
            <person name="Jarju S."/>
            <person name="Secka A."/>
            <person name="Antonio M."/>
            <person name="Oren A."/>
            <person name="Chaudhuri R.R."/>
            <person name="La Ragione R."/>
            <person name="Hildebrand F."/>
            <person name="Pallen M.J."/>
        </authorList>
    </citation>
    <scope>NUCLEOTIDE SEQUENCE</scope>
    <source>
        <strain evidence="8">13361</strain>
    </source>
</reference>
<keyword evidence="3 6" id="KW-0032">Aminotransferase</keyword>
<dbReference type="CDD" id="cd00609">
    <property type="entry name" value="AAT_like"/>
    <property type="match status" value="1"/>
</dbReference>
<dbReference type="EC" id="2.6.1.-" evidence="6"/>
<dbReference type="InterPro" id="IPR015421">
    <property type="entry name" value="PyrdxlP-dep_Trfase_major"/>
</dbReference>
<dbReference type="Pfam" id="PF00155">
    <property type="entry name" value="Aminotran_1_2"/>
    <property type="match status" value="1"/>
</dbReference>
<dbReference type="AlphaFoldDB" id="A0A9D1CN01"/>
<dbReference type="InterPro" id="IPR015422">
    <property type="entry name" value="PyrdxlP-dep_Trfase_small"/>
</dbReference>